<protein>
    <recommendedName>
        <fullName evidence="2">OsmC family protein</fullName>
    </recommendedName>
</protein>
<dbReference type="Gene3D" id="3.30.300.20">
    <property type="match status" value="1"/>
</dbReference>
<reference evidence="1" key="1">
    <citation type="submission" date="2018-05" db="EMBL/GenBank/DDBJ databases">
        <authorList>
            <person name="Lanie J.A."/>
            <person name="Ng W.-L."/>
            <person name="Kazmierczak K.M."/>
            <person name="Andrzejewski T.M."/>
            <person name="Davidsen T.M."/>
            <person name="Wayne K.J."/>
            <person name="Tettelin H."/>
            <person name="Glass J.I."/>
            <person name="Rusch D."/>
            <person name="Podicherti R."/>
            <person name="Tsui H.-C.T."/>
            <person name="Winkler M.E."/>
        </authorList>
    </citation>
    <scope>NUCLEOTIDE SEQUENCE</scope>
</reference>
<dbReference type="EMBL" id="UINC01002547">
    <property type="protein sequence ID" value="SUZ97850.1"/>
    <property type="molecule type" value="Genomic_DNA"/>
</dbReference>
<feature type="non-terminal residue" evidence="1">
    <location>
        <position position="1"/>
    </location>
</feature>
<accession>A0A381S1B7</accession>
<proteinExistence type="predicted"/>
<dbReference type="InterPro" id="IPR003718">
    <property type="entry name" value="OsmC/Ohr_fam"/>
</dbReference>
<dbReference type="SUPFAM" id="SSF82784">
    <property type="entry name" value="OsmC-like"/>
    <property type="match status" value="1"/>
</dbReference>
<dbReference type="InterPro" id="IPR036102">
    <property type="entry name" value="OsmC/Ohrsf"/>
</dbReference>
<name>A0A381S1B7_9ZZZZ</name>
<sequence>VRQIPSGDGCLTAAVEGDIEAVDKILRITEIRVRYTLKIPAGTRAAADRALTTHESKCPAAVSVRSCIKIVITADVTEE</sequence>
<evidence type="ECO:0000313" key="1">
    <source>
        <dbReference type="EMBL" id="SUZ97850.1"/>
    </source>
</evidence>
<evidence type="ECO:0008006" key="2">
    <source>
        <dbReference type="Google" id="ProtNLM"/>
    </source>
</evidence>
<dbReference type="AlphaFoldDB" id="A0A381S1B7"/>
<dbReference type="Pfam" id="PF02566">
    <property type="entry name" value="OsmC"/>
    <property type="match status" value="1"/>
</dbReference>
<gene>
    <name evidence="1" type="ORF">METZ01_LOCUS50704</name>
</gene>
<dbReference type="InterPro" id="IPR015946">
    <property type="entry name" value="KH_dom-like_a/b"/>
</dbReference>
<organism evidence="1">
    <name type="scientific">marine metagenome</name>
    <dbReference type="NCBI Taxonomy" id="408172"/>
    <lineage>
        <taxon>unclassified sequences</taxon>
        <taxon>metagenomes</taxon>
        <taxon>ecological metagenomes</taxon>
    </lineage>
</organism>